<protein>
    <recommendedName>
        <fullName evidence="1">R3H domain-containing protein</fullName>
    </recommendedName>
</protein>
<dbReference type="CDD" id="cd02414">
    <property type="entry name" value="KH-II_Jag"/>
    <property type="match status" value="1"/>
</dbReference>
<feature type="domain" description="R3H" evidence="1">
    <location>
        <begin position="85"/>
        <end position="150"/>
    </location>
</feature>
<dbReference type="PANTHER" id="PTHR35800:SF1">
    <property type="entry name" value="RNA-BINDING PROTEIN KHPB"/>
    <property type="match status" value="1"/>
</dbReference>
<proteinExistence type="predicted"/>
<dbReference type="SUPFAM" id="SSF82708">
    <property type="entry name" value="R3H domain"/>
    <property type="match status" value="1"/>
</dbReference>
<dbReference type="AlphaFoldDB" id="A0A1G2PEB2"/>
<accession>A0A1G2PEB2</accession>
<dbReference type="Gene3D" id="3.30.1370.50">
    <property type="entry name" value="R3H-like domain"/>
    <property type="match status" value="1"/>
</dbReference>
<dbReference type="InterPro" id="IPR036867">
    <property type="entry name" value="R3H_dom_sf"/>
</dbReference>
<dbReference type="GO" id="GO:0003723">
    <property type="term" value="F:RNA binding"/>
    <property type="evidence" value="ECO:0007669"/>
    <property type="project" value="InterPro"/>
</dbReference>
<organism evidence="2 3">
    <name type="scientific">Candidatus Terrybacteria bacterium RIFCSPHIGHO2_01_FULL_43_35</name>
    <dbReference type="NCBI Taxonomy" id="1802361"/>
    <lineage>
        <taxon>Bacteria</taxon>
        <taxon>Candidatus Terryibacteriota</taxon>
    </lineage>
</organism>
<dbReference type="Pfam" id="PF13083">
    <property type="entry name" value="KH_KhpA-B"/>
    <property type="match status" value="1"/>
</dbReference>
<comment type="caution">
    <text evidence="2">The sequence shown here is derived from an EMBL/GenBank/DDBJ whole genome shotgun (WGS) entry which is preliminary data.</text>
</comment>
<dbReference type="EMBL" id="MHSR01000013">
    <property type="protein sequence ID" value="OHA46668.1"/>
    <property type="molecule type" value="Genomic_DNA"/>
</dbReference>
<dbReference type="Proteomes" id="UP000178869">
    <property type="component" value="Unassembled WGS sequence"/>
</dbReference>
<dbReference type="CDD" id="cd02644">
    <property type="entry name" value="R3H_jag"/>
    <property type="match status" value="1"/>
</dbReference>
<dbReference type="InterPro" id="IPR038008">
    <property type="entry name" value="Jag_KH"/>
</dbReference>
<sequence>MDLTLDIKNKIEKLLNAGGIPAEVSVSPTNETAFSVFLSINDEAGQFIGRGGENLDAIEHLIRLVVNKNATEPARIFVDINGYKERRASILREKARTIADEVRLRGTTESLEPMSSFERRIIHLELAGRGDIVTESVGEEPYRKVIIKPA</sequence>
<evidence type="ECO:0000313" key="2">
    <source>
        <dbReference type="EMBL" id="OHA46668.1"/>
    </source>
</evidence>
<dbReference type="InterPro" id="IPR015946">
    <property type="entry name" value="KH_dom-like_a/b"/>
</dbReference>
<dbReference type="PANTHER" id="PTHR35800">
    <property type="entry name" value="PROTEIN JAG"/>
    <property type="match status" value="1"/>
</dbReference>
<dbReference type="InterPro" id="IPR039247">
    <property type="entry name" value="KhpB"/>
</dbReference>
<dbReference type="InterPro" id="IPR034079">
    <property type="entry name" value="R3H_KhpB"/>
</dbReference>
<dbReference type="PROSITE" id="PS51061">
    <property type="entry name" value="R3H"/>
    <property type="match status" value="1"/>
</dbReference>
<evidence type="ECO:0000313" key="3">
    <source>
        <dbReference type="Proteomes" id="UP000178869"/>
    </source>
</evidence>
<dbReference type="InterPro" id="IPR001374">
    <property type="entry name" value="R3H_dom"/>
</dbReference>
<name>A0A1G2PEB2_9BACT</name>
<dbReference type="Pfam" id="PF01424">
    <property type="entry name" value="R3H"/>
    <property type="match status" value="1"/>
</dbReference>
<dbReference type="SMART" id="SM00393">
    <property type="entry name" value="R3H"/>
    <property type="match status" value="1"/>
</dbReference>
<evidence type="ECO:0000259" key="1">
    <source>
        <dbReference type="PROSITE" id="PS51061"/>
    </source>
</evidence>
<reference evidence="2 3" key="1">
    <citation type="journal article" date="2016" name="Nat. Commun.">
        <title>Thousands of microbial genomes shed light on interconnected biogeochemical processes in an aquifer system.</title>
        <authorList>
            <person name="Anantharaman K."/>
            <person name="Brown C.T."/>
            <person name="Hug L.A."/>
            <person name="Sharon I."/>
            <person name="Castelle C.J."/>
            <person name="Probst A.J."/>
            <person name="Thomas B.C."/>
            <person name="Singh A."/>
            <person name="Wilkins M.J."/>
            <person name="Karaoz U."/>
            <person name="Brodie E.L."/>
            <person name="Williams K.H."/>
            <person name="Hubbard S.S."/>
            <person name="Banfield J.F."/>
        </authorList>
    </citation>
    <scope>NUCLEOTIDE SEQUENCE [LARGE SCALE GENOMIC DNA]</scope>
</reference>
<dbReference type="Gene3D" id="3.30.300.20">
    <property type="match status" value="1"/>
</dbReference>
<gene>
    <name evidence="2" type="ORF">A2828_02070</name>
</gene>